<evidence type="ECO:0000313" key="5">
    <source>
        <dbReference type="EMBL" id="GAA4795648.1"/>
    </source>
</evidence>
<gene>
    <name evidence="5" type="ORF">GCM10023231_25130</name>
</gene>
<evidence type="ECO:0000256" key="2">
    <source>
        <dbReference type="ARBA" id="ARBA00023125"/>
    </source>
</evidence>
<feature type="domain" description="HTH araC/xylS-type" evidence="4">
    <location>
        <begin position="192"/>
        <end position="290"/>
    </location>
</feature>
<dbReference type="CDD" id="cd06986">
    <property type="entry name" value="cupin_MmsR-like_N"/>
    <property type="match status" value="1"/>
</dbReference>
<keyword evidence="3" id="KW-0804">Transcription</keyword>
<dbReference type="InterPro" id="IPR037923">
    <property type="entry name" value="HTH-like"/>
</dbReference>
<proteinExistence type="predicted"/>
<keyword evidence="1" id="KW-0805">Transcription regulation</keyword>
<dbReference type="Pfam" id="PF02311">
    <property type="entry name" value="AraC_binding"/>
    <property type="match status" value="1"/>
</dbReference>
<dbReference type="InterPro" id="IPR003313">
    <property type="entry name" value="AraC-bd"/>
</dbReference>
<organism evidence="5 6">
    <name type="scientific">Olivibacter ginsenosidimutans</name>
    <dbReference type="NCBI Taxonomy" id="1176537"/>
    <lineage>
        <taxon>Bacteria</taxon>
        <taxon>Pseudomonadati</taxon>
        <taxon>Bacteroidota</taxon>
        <taxon>Sphingobacteriia</taxon>
        <taxon>Sphingobacteriales</taxon>
        <taxon>Sphingobacteriaceae</taxon>
        <taxon>Olivibacter</taxon>
    </lineage>
</organism>
<comment type="caution">
    <text evidence="5">The sequence shown here is derived from an EMBL/GenBank/DDBJ whole genome shotgun (WGS) entry which is preliminary data.</text>
</comment>
<dbReference type="PROSITE" id="PS00041">
    <property type="entry name" value="HTH_ARAC_FAMILY_1"/>
    <property type="match status" value="1"/>
</dbReference>
<sequence>MIRKKEGFEGERAIIIPPKIIAQYKGTPLTQEFYITDIGYYPKAKHHYRDRHEGSGEHILIHCVEGKGTAIVNDHEIRIEPNDFLIIPAMMPHVYRADPVHPWTIYWLHFSGRQSATMSQKLFEKMTSQQNKVMQNEQHLSLFDKIYDTLQQGYGRENMEFIALIIPYYLSGYLLNERFNHHQDKQAQDAINQAINFLKSRISQPTSLKEIADHVHLSISHFSSIFHKKTGYSPIEYFNHLKIQRACQLLQFTNQRIFEIALAIGIEDPYYFSRLFSSHMGESPKNYRNRWAMRPSS</sequence>
<dbReference type="Gene3D" id="1.10.10.60">
    <property type="entry name" value="Homeodomain-like"/>
    <property type="match status" value="2"/>
</dbReference>
<dbReference type="SMART" id="SM00342">
    <property type="entry name" value="HTH_ARAC"/>
    <property type="match status" value="1"/>
</dbReference>
<keyword evidence="6" id="KW-1185">Reference proteome</keyword>
<dbReference type="PANTHER" id="PTHR43280">
    <property type="entry name" value="ARAC-FAMILY TRANSCRIPTIONAL REGULATOR"/>
    <property type="match status" value="1"/>
</dbReference>
<reference evidence="6" key="1">
    <citation type="journal article" date="2019" name="Int. J. Syst. Evol. Microbiol.">
        <title>The Global Catalogue of Microorganisms (GCM) 10K type strain sequencing project: providing services to taxonomists for standard genome sequencing and annotation.</title>
        <authorList>
            <consortium name="The Broad Institute Genomics Platform"/>
            <consortium name="The Broad Institute Genome Sequencing Center for Infectious Disease"/>
            <person name="Wu L."/>
            <person name="Ma J."/>
        </authorList>
    </citation>
    <scope>NUCLEOTIDE SEQUENCE [LARGE SCALE GENOMIC DNA]</scope>
    <source>
        <strain evidence="6">JCM 18200</strain>
    </source>
</reference>
<protein>
    <submittedName>
        <fullName evidence="5">AraC family transcriptional regulator</fullName>
    </submittedName>
</protein>
<evidence type="ECO:0000313" key="6">
    <source>
        <dbReference type="Proteomes" id="UP001501411"/>
    </source>
</evidence>
<accession>A0ABP9BHC4</accession>
<evidence type="ECO:0000256" key="1">
    <source>
        <dbReference type="ARBA" id="ARBA00023015"/>
    </source>
</evidence>
<dbReference type="Gene3D" id="2.60.120.280">
    <property type="entry name" value="Regulatory protein AraC"/>
    <property type="match status" value="1"/>
</dbReference>
<dbReference type="EMBL" id="BAABIQ010000036">
    <property type="protein sequence ID" value="GAA4795648.1"/>
    <property type="molecule type" value="Genomic_DNA"/>
</dbReference>
<evidence type="ECO:0000259" key="4">
    <source>
        <dbReference type="PROSITE" id="PS01124"/>
    </source>
</evidence>
<evidence type="ECO:0000256" key="3">
    <source>
        <dbReference type="ARBA" id="ARBA00023163"/>
    </source>
</evidence>
<dbReference type="PANTHER" id="PTHR43280:SF30">
    <property type="entry name" value="MMSAB OPERON REGULATORY PROTEIN"/>
    <property type="match status" value="1"/>
</dbReference>
<dbReference type="InterPro" id="IPR018062">
    <property type="entry name" value="HTH_AraC-typ_CS"/>
</dbReference>
<name>A0ABP9BHC4_9SPHI</name>
<dbReference type="SUPFAM" id="SSF51215">
    <property type="entry name" value="Regulatory protein AraC"/>
    <property type="match status" value="1"/>
</dbReference>
<dbReference type="RefSeq" id="WP_345232139.1">
    <property type="nucleotide sequence ID" value="NZ_BAABIQ010000036.1"/>
</dbReference>
<dbReference type="Proteomes" id="UP001501411">
    <property type="component" value="Unassembled WGS sequence"/>
</dbReference>
<dbReference type="InterPro" id="IPR009057">
    <property type="entry name" value="Homeodomain-like_sf"/>
</dbReference>
<keyword evidence="2" id="KW-0238">DNA-binding</keyword>
<dbReference type="PROSITE" id="PS01124">
    <property type="entry name" value="HTH_ARAC_FAMILY_2"/>
    <property type="match status" value="1"/>
</dbReference>
<dbReference type="Pfam" id="PF12833">
    <property type="entry name" value="HTH_18"/>
    <property type="match status" value="1"/>
</dbReference>
<dbReference type="InterPro" id="IPR018060">
    <property type="entry name" value="HTH_AraC"/>
</dbReference>
<dbReference type="SUPFAM" id="SSF46689">
    <property type="entry name" value="Homeodomain-like"/>
    <property type="match status" value="2"/>
</dbReference>